<accession>A0A426V8J8</accession>
<protein>
    <submittedName>
        <fullName evidence="5">Efflux RND transporter periplasmic adaptor subunit</fullName>
    </submittedName>
</protein>
<dbReference type="OrthoDB" id="9806939at2"/>
<feature type="region of interest" description="Disordered" evidence="2">
    <location>
        <begin position="383"/>
        <end position="404"/>
    </location>
</feature>
<dbReference type="SUPFAM" id="SSF111369">
    <property type="entry name" value="HlyD-like secretion proteins"/>
    <property type="match status" value="1"/>
</dbReference>
<dbReference type="Proteomes" id="UP000269265">
    <property type="component" value="Unassembled WGS sequence"/>
</dbReference>
<dbReference type="PANTHER" id="PTHR30469">
    <property type="entry name" value="MULTIDRUG RESISTANCE PROTEIN MDTA"/>
    <property type="match status" value="1"/>
</dbReference>
<evidence type="ECO:0000256" key="1">
    <source>
        <dbReference type="ARBA" id="ARBA00009477"/>
    </source>
</evidence>
<dbReference type="AlphaFoldDB" id="A0A426V8J8"/>
<dbReference type="PANTHER" id="PTHR30469:SF37">
    <property type="entry name" value="RAGD PROTEIN"/>
    <property type="match status" value="1"/>
</dbReference>
<feature type="domain" description="CusB-like beta-barrel" evidence="3">
    <location>
        <begin position="233"/>
        <end position="304"/>
    </location>
</feature>
<comment type="caution">
    <text evidence="5">The sequence shown here is derived from an EMBL/GenBank/DDBJ whole genome shotgun (WGS) entry which is preliminary data.</text>
</comment>
<dbReference type="GO" id="GO:0015562">
    <property type="term" value="F:efflux transmembrane transporter activity"/>
    <property type="evidence" value="ECO:0007669"/>
    <property type="project" value="TreeGrafter"/>
</dbReference>
<dbReference type="Gene3D" id="2.40.30.170">
    <property type="match status" value="1"/>
</dbReference>
<proteinExistence type="inferred from homology"/>
<dbReference type="GO" id="GO:1990281">
    <property type="term" value="C:efflux pump complex"/>
    <property type="evidence" value="ECO:0007669"/>
    <property type="project" value="TreeGrafter"/>
</dbReference>
<dbReference type="Gene3D" id="2.40.420.20">
    <property type="match status" value="1"/>
</dbReference>
<dbReference type="NCBIfam" id="TIGR01730">
    <property type="entry name" value="RND_mfp"/>
    <property type="match status" value="1"/>
</dbReference>
<dbReference type="Gene3D" id="1.10.287.470">
    <property type="entry name" value="Helix hairpin bin"/>
    <property type="match status" value="1"/>
</dbReference>
<evidence type="ECO:0000313" key="6">
    <source>
        <dbReference type="Proteomes" id="UP000269265"/>
    </source>
</evidence>
<evidence type="ECO:0000259" key="4">
    <source>
        <dbReference type="Pfam" id="PF25973"/>
    </source>
</evidence>
<name>A0A426V8J8_9BURK</name>
<keyword evidence="6" id="KW-1185">Reference proteome</keyword>
<dbReference type="InterPro" id="IPR006143">
    <property type="entry name" value="RND_pump_MFP"/>
</dbReference>
<evidence type="ECO:0000256" key="2">
    <source>
        <dbReference type="SAM" id="MobiDB-lite"/>
    </source>
</evidence>
<dbReference type="RefSeq" id="WP_125244467.1">
    <property type="nucleotide sequence ID" value="NZ_RSED01000014.1"/>
</dbReference>
<dbReference type="InterPro" id="IPR058792">
    <property type="entry name" value="Beta-barrel_RND_2"/>
</dbReference>
<dbReference type="InterPro" id="IPR058647">
    <property type="entry name" value="BSH_CzcB-like"/>
</dbReference>
<dbReference type="FunFam" id="2.40.30.170:FF:000010">
    <property type="entry name" value="Efflux RND transporter periplasmic adaptor subunit"/>
    <property type="match status" value="1"/>
</dbReference>
<comment type="similarity">
    <text evidence="1">Belongs to the membrane fusion protein (MFP) (TC 8.A.1) family.</text>
</comment>
<dbReference type="Pfam" id="PF25973">
    <property type="entry name" value="BSH_CzcB"/>
    <property type="match status" value="1"/>
</dbReference>
<dbReference type="Gene3D" id="2.40.50.100">
    <property type="match status" value="1"/>
</dbReference>
<gene>
    <name evidence="5" type="ORF">EIP75_16940</name>
</gene>
<dbReference type="EMBL" id="RSED01000014">
    <property type="protein sequence ID" value="RRS03174.1"/>
    <property type="molecule type" value="Genomic_DNA"/>
</dbReference>
<reference evidence="5 6" key="1">
    <citation type="submission" date="2018-12" db="EMBL/GenBank/DDBJ databases">
        <title>The whole draft genome of Aquabacterium sp. SJQ9.</title>
        <authorList>
            <person name="Sun L."/>
            <person name="Gao X."/>
            <person name="Chen W."/>
            <person name="Huang K."/>
        </authorList>
    </citation>
    <scope>NUCLEOTIDE SEQUENCE [LARGE SCALE GENOMIC DNA]</scope>
    <source>
        <strain evidence="5 6">SJQ9</strain>
    </source>
</reference>
<feature type="domain" description="CzcB-like barrel-sandwich hybrid" evidence="4">
    <location>
        <begin position="82"/>
        <end position="214"/>
    </location>
</feature>
<sequence>MNALPSSSRRAVKRTVQVGIAVLLLLTGGASLRTYLHLAQARQLDDTTREQAVRSLLTTRAKLAPTQRSITLPATLRGSTEAAVYARTSGYLQRWTRDIGEAVSKGELLAVIDTPEVDQDLAQALAGREQIKARLALASSSLGRWEGLRERDAVSQQELDERRAAHQQASADLAATEAQIRRLQQLQSFNRITAPFDGVIVRREIETGALVSAGSGTATRELFYIAQTNPLKLTVAVPQAYASGVKVGQQVDVRLVERGGQPIKGTVARSAGAIDTATRSMQVEVVLPNKGGDLLPGAYAEVSLPLKGGGAGGMSLPPQVLQFRQDGPRVAVVTAGGTIDLRPVKLGRDFGRSIEVLSGVTPEDAVVLNPPDAIEQGETVLAREAPVEAPAKSGSAPAKRENKG</sequence>
<evidence type="ECO:0000259" key="3">
    <source>
        <dbReference type="Pfam" id="PF25954"/>
    </source>
</evidence>
<organism evidence="5 6">
    <name type="scientific">Aquabacterium soli</name>
    <dbReference type="NCBI Taxonomy" id="2493092"/>
    <lineage>
        <taxon>Bacteria</taxon>
        <taxon>Pseudomonadati</taxon>
        <taxon>Pseudomonadota</taxon>
        <taxon>Betaproteobacteria</taxon>
        <taxon>Burkholderiales</taxon>
        <taxon>Aquabacterium</taxon>
    </lineage>
</organism>
<dbReference type="Pfam" id="PF25954">
    <property type="entry name" value="Beta-barrel_RND_2"/>
    <property type="match status" value="1"/>
</dbReference>
<evidence type="ECO:0000313" key="5">
    <source>
        <dbReference type="EMBL" id="RRS03174.1"/>
    </source>
</evidence>